<dbReference type="OrthoDB" id="1862401at2759"/>
<protein>
    <submittedName>
        <fullName evidence="2">Uncharacterized protein</fullName>
    </submittedName>
</protein>
<sequence length="468" mass="50868">MTETMNAEQLTPLDLLMPNTYIQVFLTFQTTEPTSFIQSTLQRGLNTVAAQLPWLLGQVVPTVTGSGKETLQIQWNAKSTPPVVANKGSVRSTYEALDSQGMPPQSIPAEMWPLDSQALQGSAMEGTPVFAASVFRFADEEGLGLCICAHHHVFDASGLAEVIRLWSLAAAGILPSAQPSGVDRVNQLTKALGGSFDVASAHTVEHLWDSHPEFSRSPPAMPSEFPSCTSKLFRISMDKIEKLKQSVSGSMAVTPTTTNIVTAMLWIAITRARAKRTPALASSTTQLVSAVNCRQRVGLGSQAGSVPYFGNVVQYAMAALSTGELQVVDLVHETLPPCLAKVCSIISDSQSADRINSDSVAELCSLVNRTEDLKSIFPGWDLFSSRDLTVTSWNGLDIYNLDFGETLGRPKHIRPPYMEADGVGMIMPRAQWTQCDRKEESGVEVIVMLRRDDLAVMSEDDIWVGFTN</sequence>
<accession>A0A9N9WA99</accession>
<dbReference type="PANTHER" id="PTHR31642:SF310">
    <property type="entry name" value="FATTY ALCOHOL:CAFFEOYL-COA ACYLTRANSFERASE"/>
    <property type="match status" value="1"/>
</dbReference>
<keyword evidence="3" id="KW-1185">Reference proteome</keyword>
<organism evidence="2 3">
    <name type="scientific">Clonostachys solani</name>
    <dbReference type="NCBI Taxonomy" id="160281"/>
    <lineage>
        <taxon>Eukaryota</taxon>
        <taxon>Fungi</taxon>
        <taxon>Dikarya</taxon>
        <taxon>Ascomycota</taxon>
        <taxon>Pezizomycotina</taxon>
        <taxon>Sordariomycetes</taxon>
        <taxon>Hypocreomycetidae</taxon>
        <taxon>Hypocreales</taxon>
        <taxon>Bionectriaceae</taxon>
        <taxon>Clonostachys</taxon>
    </lineage>
</organism>
<name>A0A9N9WA99_9HYPO</name>
<comment type="caution">
    <text evidence="2">The sequence shown here is derived from an EMBL/GenBank/DDBJ whole genome shotgun (WGS) entry which is preliminary data.</text>
</comment>
<dbReference type="Proteomes" id="UP000775872">
    <property type="component" value="Unassembled WGS sequence"/>
</dbReference>
<evidence type="ECO:0000256" key="1">
    <source>
        <dbReference type="ARBA" id="ARBA00022679"/>
    </source>
</evidence>
<dbReference type="PANTHER" id="PTHR31642">
    <property type="entry name" value="TRICHOTHECENE 3-O-ACETYLTRANSFERASE"/>
    <property type="match status" value="1"/>
</dbReference>
<proteinExistence type="predicted"/>
<dbReference type="AlphaFoldDB" id="A0A9N9WA99"/>
<dbReference type="GO" id="GO:0016747">
    <property type="term" value="F:acyltransferase activity, transferring groups other than amino-acyl groups"/>
    <property type="evidence" value="ECO:0007669"/>
    <property type="project" value="TreeGrafter"/>
</dbReference>
<keyword evidence="1" id="KW-0808">Transferase</keyword>
<evidence type="ECO:0000313" key="3">
    <source>
        <dbReference type="Proteomes" id="UP000775872"/>
    </source>
</evidence>
<dbReference type="InterPro" id="IPR023213">
    <property type="entry name" value="CAT-like_dom_sf"/>
</dbReference>
<evidence type="ECO:0000313" key="2">
    <source>
        <dbReference type="EMBL" id="CAH0045078.1"/>
    </source>
</evidence>
<dbReference type="InterPro" id="IPR050317">
    <property type="entry name" value="Plant_Fungal_Acyltransferase"/>
</dbReference>
<reference evidence="2" key="1">
    <citation type="submission" date="2021-10" db="EMBL/GenBank/DDBJ databases">
        <authorList>
            <person name="Piombo E."/>
        </authorList>
    </citation>
    <scope>NUCLEOTIDE SEQUENCE</scope>
</reference>
<dbReference type="Gene3D" id="3.30.559.10">
    <property type="entry name" value="Chloramphenicol acetyltransferase-like domain"/>
    <property type="match status" value="2"/>
</dbReference>
<dbReference type="EMBL" id="CABFOC020000011">
    <property type="protein sequence ID" value="CAH0045078.1"/>
    <property type="molecule type" value="Genomic_DNA"/>
</dbReference>
<gene>
    <name evidence="2" type="ORF">CSOL1703_00010821</name>
</gene>
<dbReference type="Pfam" id="PF02458">
    <property type="entry name" value="Transferase"/>
    <property type="match status" value="1"/>
</dbReference>